<dbReference type="STRING" id="1796616.A4V09_17345"/>
<protein>
    <submittedName>
        <fullName evidence="1">Uncharacterized protein</fullName>
    </submittedName>
</protein>
<dbReference type="Proteomes" id="UP000092574">
    <property type="component" value="Chromosome"/>
</dbReference>
<keyword evidence="2" id="KW-1185">Reference proteome</keyword>
<dbReference type="AlphaFoldDB" id="A0A1C7IES5"/>
<gene>
    <name evidence="1" type="ORF">A4V09_17345</name>
</gene>
<evidence type="ECO:0000313" key="1">
    <source>
        <dbReference type="EMBL" id="ANU77353.1"/>
    </source>
</evidence>
<name>A0A1C7IES5_9FIRM</name>
<organism evidence="1 2">
    <name type="scientific">Blautia pseudococcoides</name>
    <dbReference type="NCBI Taxonomy" id="1796616"/>
    <lineage>
        <taxon>Bacteria</taxon>
        <taxon>Bacillati</taxon>
        <taxon>Bacillota</taxon>
        <taxon>Clostridia</taxon>
        <taxon>Lachnospirales</taxon>
        <taxon>Lachnospiraceae</taxon>
        <taxon>Blautia</taxon>
    </lineage>
</organism>
<proteinExistence type="predicted"/>
<evidence type="ECO:0000313" key="2">
    <source>
        <dbReference type="Proteomes" id="UP000092574"/>
    </source>
</evidence>
<accession>A0A1C7IES5</accession>
<sequence length="100" mass="11669">MHKTYDFLCCLYVKLYFVLKVYVIKIRNMDKRAGKNCGMKVILTAGNCPELFFGSREEAQEIRIRGKNLNRRCLFYCRLCCETATALTKKFKLISIKRAG</sequence>
<reference evidence="1" key="1">
    <citation type="submission" date="2017-04" db="EMBL/GenBank/DDBJ databases">
        <title>Complete Genome Sequences of Twelve Strains of a Stable Defined Moderately Diverse Mouse Microbiota 2 (sDMDMm2).</title>
        <authorList>
            <person name="Uchimura Y."/>
            <person name="Wyss M."/>
            <person name="Brugiroux S."/>
            <person name="Limenitakis J.P."/>
            <person name="Stecher B."/>
            <person name="McCoy K.D."/>
            <person name="Macpherson A.J."/>
        </authorList>
    </citation>
    <scope>NUCLEOTIDE SEQUENCE</scope>
    <source>
        <strain evidence="1">YL58</strain>
    </source>
</reference>
<dbReference type="KEGG" id="byl:A4V09_17345"/>
<dbReference type="EMBL" id="CP015405">
    <property type="protein sequence ID" value="ANU77353.1"/>
    <property type="molecule type" value="Genomic_DNA"/>
</dbReference>